<proteinExistence type="predicted"/>
<dbReference type="EMBL" id="BARS01055866">
    <property type="protein sequence ID" value="GAG49657.1"/>
    <property type="molecule type" value="Genomic_DNA"/>
</dbReference>
<gene>
    <name evidence="1" type="ORF">S01H1_82416</name>
</gene>
<comment type="caution">
    <text evidence="1">The sequence shown here is derived from an EMBL/GenBank/DDBJ whole genome shotgun (WGS) entry which is preliminary data.</text>
</comment>
<sequence length="69" mass="7565">MRMSFDEIPDVVNIALGENLSLMDENNSSGHRFNLGQDVAGNEDCFSLFFIGSYEANNLPSPQGIQAVQ</sequence>
<protein>
    <submittedName>
        <fullName evidence="1">Uncharacterized protein</fullName>
    </submittedName>
</protein>
<evidence type="ECO:0000313" key="1">
    <source>
        <dbReference type="EMBL" id="GAG49657.1"/>
    </source>
</evidence>
<feature type="non-terminal residue" evidence="1">
    <location>
        <position position="69"/>
    </location>
</feature>
<accession>X0YS63</accession>
<dbReference type="AlphaFoldDB" id="X0YS63"/>
<organism evidence="1">
    <name type="scientific">marine sediment metagenome</name>
    <dbReference type="NCBI Taxonomy" id="412755"/>
    <lineage>
        <taxon>unclassified sequences</taxon>
        <taxon>metagenomes</taxon>
        <taxon>ecological metagenomes</taxon>
    </lineage>
</organism>
<name>X0YS63_9ZZZZ</name>
<reference evidence="1" key="1">
    <citation type="journal article" date="2014" name="Front. Microbiol.">
        <title>High frequency of phylogenetically diverse reductive dehalogenase-homologous genes in deep subseafloor sedimentary metagenomes.</title>
        <authorList>
            <person name="Kawai M."/>
            <person name="Futagami T."/>
            <person name="Toyoda A."/>
            <person name="Takaki Y."/>
            <person name="Nishi S."/>
            <person name="Hori S."/>
            <person name="Arai W."/>
            <person name="Tsubouchi T."/>
            <person name="Morono Y."/>
            <person name="Uchiyama I."/>
            <person name="Ito T."/>
            <person name="Fujiyama A."/>
            <person name="Inagaki F."/>
            <person name="Takami H."/>
        </authorList>
    </citation>
    <scope>NUCLEOTIDE SEQUENCE</scope>
    <source>
        <strain evidence="1">Expedition CK06-06</strain>
    </source>
</reference>